<sequence length="120" mass="13189">MDAPSGSYPFLGPAGAKQVKLQKLSLHPDGAKVHGTIEVQSAASEAWLAVRYTFDGWQTTKEVRCSRLQTTAVFSIPLHDLFPHIHGKSLILAVRCVESGNEIWDNNNGSNYRATFSSYP</sequence>
<organism evidence="2 4">
    <name type="scientific">Favolaschia claudopus</name>
    <dbReference type="NCBI Taxonomy" id="2862362"/>
    <lineage>
        <taxon>Eukaryota</taxon>
        <taxon>Fungi</taxon>
        <taxon>Dikarya</taxon>
        <taxon>Basidiomycota</taxon>
        <taxon>Agaricomycotina</taxon>
        <taxon>Agaricomycetes</taxon>
        <taxon>Agaricomycetidae</taxon>
        <taxon>Agaricales</taxon>
        <taxon>Marasmiineae</taxon>
        <taxon>Mycenaceae</taxon>
        <taxon>Favolaschia</taxon>
    </lineage>
</organism>
<reference evidence="2 4" key="1">
    <citation type="journal article" date="2024" name="J Genomics">
        <title>Draft genome sequencing and assembly of Favolaschia claudopus CIRM-BRFM 2984 isolated from oak limbs.</title>
        <authorList>
            <person name="Navarro D."/>
            <person name="Drula E."/>
            <person name="Chaduli D."/>
            <person name="Cazenave R."/>
            <person name="Ahrendt S."/>
            <person name="Wang J."/>
            <person name="Lipzen A."/>
            <person name="Daum C."/>
            <person name="Barry K."/>
            <person name="Grigoriev I.V."/>
            <person name="Favel A."/>
            <person name="Rosso M.N."/>
            <person name="Martin F."/>
        </authorList>
    </citation>
    <scope>NUCLEOTIDE SEQUENCE [LARGE SCALE GENOMIC DNA]</scope>
    <source>
        <strain evidence="2 4">CIRM-BRFM 2984</strain>
    </source>
</reference>
<dbReference type="Pfam" id="PF03370">
    <property type="entry name" value="CBM_21"/>
    <property type="match status" value="1"/>
</dbReference>
<protein>
    <submittedName>
        <fullName evidence="2">Phosphatase regulatory subunit</fullName>
    </submittedName>
</protein>
<dbReference type="GO" id="GO:0005979">
    <property type="term" value="P:regulation of glycogen biosynthetic process"/>
    <property type="evidence" value="ECO:0007669"/>
    <property type="project" value="TreeGrafter"/>
</dbReference>
<gene>
    <name evidence="3" type="ORF">R3P38DRAFT_2542934</name>
    <name evidence="2" type="ORF">R3P38DRAFT_2577452</name>
</gene>
<dbReference type="GO" id="GO:0008157">
    <property type="term" value="F:protein phosphatase 1 binding"/>
    <property type="evidence" value="ECO:0007669"/>
    <property type="project" value="TreeGrafter"/>
</dbReference>
<dbReference type="EMBL" id="JAWWNJ010000052">
    <property type="protein sequence ID" value="KAK7016170.1"/>
    <property type="molecule type" value="Genomic_DNA"/>
</dbReference>
<evidence type="ECO:0000313" key="4">
    <source>
        <dbReference type="Proteomes" id="UP001362999"/>
    </source>
</evidence>
<accession>A0AAV9ZHL6</accession>
<dbReference type="PANTHER" id="PTHR12307:SF36">
    <property type="entry name" value="GLYCOGEN-BINDING SUBUNIT 76A"/>
    <property type="match status" value="1"/>
</dbReference>
<evidence type="ECO:0000313" key="2">
    <source>
        <dbReference type="EMBL" id="KAK6983903.1"/>
    </source>
</evidence>
<dbReference type="AlphaFoldDB" id="A0AAV9ZHL6"/>
<dbReference type="InterPro" id="IPR005036">
    <property type="entry name" value="CBM21_dom"/>
</dbReference>
<evidence type="ECO:0000313" key="3">
    <source>
        <dbReference type="EMBL" id="KAK7016170.1"/>
    </source>
</evidence>
<dbReference type="GO" id="GO:0000164">
    <property type="term" value="C:protein phosphatase type 1 complex"/>
    <property type="evidence" value="ECO:0007669"/>
    <property type="project" value="TreeGrafter"/>
</dbReference>
<dbReference type="Proteomes" id="UP001362999">
    <property type="component" value="Unassembled WGS sequence"/>
</dbReference>
<dbReference type="InterPro" id="IPR050782">
    <property type="entry name" value="PP1_regulatory_subunit_3"/>
</dbReference>
<dbReference type="PROSITE" id="PS51159">
    <property type="entry name" value="CBM21"/>
    <property type="match status" value="1"/>
</dbReference>
<dbReference type="Gene3D" id="2.60.40.2440">
    <property type="entry name" value="Carbohydrate binding type-21 domain"/>
    <property type="match status" value="1"/>
</dbReference>
<dbReference type="InterPro" id="IPR038175">
    <property type="entry name" value="CBM21_dom_sf"/>
</dbReference>
<comment type="caution">
    <text evidence="2">The sequence shown here is derived from an EMBL/GenBank/DDBJ whole genome shotgun (WGS) entry which is preliminary data.</text>
</comment>
<dbReference type="GO" id="GO:2001069">
    <property type="term" value="F:glycogen binding"/>
    <property type="evidence" value="ECO:0007669"/>
    <property type="project" value="TreeGrafter"/>
</dbReference>
<feature type="domain" description="CBM21" evidence="1">
    <location>
        <begin position="11"/>
        <end position="115"/>
    </location>
</feature>
<evidence type="ECO:0000259" key="1">
    <source>
        <dbReference type="PROSITE" id="PS51159"/>
    </source>
</evidence>
<dbReference type="PANTHER" id="PTHR12307">
    <property type="entry name" value="PROTEIN PHOSPHATASE 1 REGULATORY SUBUNIT"/>
    <property type="match status" value="1"/>
</dbReference>
<name>A0AAV9ZHL6_9AGAR</name>
<dbReference type="EMBL" id="JAWWNJ010000145">
    <property type="protein sequence ID" value="KAK6983903.1"/>
    <property type="molecule type" value="Genomic_DNA"/>
</dbReference>
<proteinExistence type="predicted"/>
<keyword evidence="4" id="KW-1185">Reference proteome</keyword>